<dbReference type="AlphaFoldDB" id="A0A0P1FC86"/>
<dbReference type="Proteomes" id="UP000054823">
    <property type="component" value="Unassembled WGS sequence"/>
</dbReference>
<keyword evidence="1" id="KW-0489">Methyltransferase</keyword>
<dbReference type="STRING" id="321267.SHM7688_00979"/>
<dbReference type="InterPro" id="IPR013216">
    <property type="entry name" value="Methyltransf_11"/>
</dbReference>
<dbReference type="Gene3D" id="3.40.50.150">
    <property type="entry name" value="Vaccinia Virus protein VP39"/>
    <property type="match status" value="1"/>
</dbReference>
<feature type="domain" description="Methyltransferase type 11" evidence="3">
    <location>
        <begin position="76"/>
        <end position="122"/>
    </location>
</feature>
<dbReference type="Pfam" id="PF08241">
    <property type="entry name" value="Methyltransf_11"/>
    <property type="match status" value="1"/>
</dbReference>
<protein>
    <submittedName>
        <fullName evidence="4">Biotin biosynthesis protein BioC</fullName>
    </submittedName>
</protein>
<dbReference type="GO" id="GO:0032259">
    <property type="term" value="P:methylation"/>
    <property type="evidence" value="ECO:0007669"/>
    <property type="project" value="UniProtKB-KW"/>
</dbReference>
<evidence type="ECO:0000313" key="4">
    <source>
        <dbReference type="EMBL" id="CUH51542.1"/>
    </source>
</evidence>
<dbReference type="SUPFAM" id="SSF53335">
    <property type="entry name" value="S-adenosyl-L-methionine-dependent methyltransferases"/>
    <property type="match status" value="1"/>
</dbReference>
<sequence>MPIVRNMQNTPKLTDRKSLERNRARADLTAGMFLHEAAIDEIQHRLNLVNRTFTKSAIVSGFPTVWGDAFPEALCVPDTNTLDLKETSYDLVIHALGLHWADDPVGQVIQCHRALISDGFFLAVAFGGQTLHELRASLAQAEVEITGGLSPRIAPMAEIRDMGALLQRAGLALPVADAVPLKVTYETPWALMKDLRMMGENNALHARLKSPTRRAIMIRASEIYVDSFMENGRIPATFEMIYLTGWSPDASQQQPLRPGSATSRLADALGAPEIKLPK</sequence>
<dbReference type="PANTHER" id="PTHR13090:SF1">
    <property type="entry name" value="ARGININE-HYDROXYLASE NDUFAF5, MITOCHONDRIAL"/>
    <property type="match status" value="1"/>
</dbReference>
<name>A0A0P1FC86_9RHOB</name>
<keyword evidence="2" id="KW-0808">Transferase</keyword>
<dbReference type="EMBL" id="CYPW01000006">
    <property type="protein sequence ID" value="CUH51542.1"/>
    <property type="molecule type" value="Genomic_DNA"/>
</dbReference>
<dbReference type="InterPro" id="IPR050602">
    <property type="entry name" value="Malonyl-ACP_OMT"/>
</dbReference>
<dbReference type="GO" id="GO:0008757">
    <property type="term" value="F:S-adenosylmethionine-dependent methyltransferase activity"/>
    <property type="evidence" value="ECO:0007669"/>
    <property type="project" value="InterPro"/>
</dbReference>
<keyword evidence="5" id="KW-1185">Reference proteome</keyword>
<reference evidence="4 5" key="1">
    <citation type="submission" date="2015-09" db="EMBL/GenBank/DDBJ databases">
        <authorList>
            <consortium name="Swine Surveillance"/>
        </authorList>
    </citation>
    <scope>NUCLEOTIDE SEQUENCE [LARGE SCALE GENOMIC DNA]</scope>
    <source>
        <strain evidence="4 5">CECT 7688</strain>
    </source>
</reference>
<evidence type="ECO:0000256" key="2">
    <source>
        <dbReference type="ARBA" id="ARBA00022679"/>
    </source>
</evidence>
<evidence type="ECO:0000313" key="5">
    <source>
        <dbReference type="Proteomes" id="UP000054823"/>
    </source>
</evidence>
<evidence type="ECO:0000259" key="3">
    <source>
        <dbReference type="Pfam" id="PF08241"/>
    </source>
</evidence>
<organism evidence="4 5">
    <name type="scientific">Shimia marina</name>
    <dbReference type="NCBI Taxonomy" id="321267"/>
    <lineage>
        <taxon>Bacteria</taxon>
        <taxon>Pseudomonadati</taxon>
        <taxon>Pseudomonadota</taxon>
        <taxon>Alphaproteobacteria</taxon>
        <taxon>Rhodobacterales</taxon>
        <taxon>Roseobacteraceae</taxon>
    </lineage>
</organism>
<evidence type="ECO:0000256" key="1">
    <source>
        <dbReference type="ARBA" id="ARBA00022603"/>
    </source>
</evidence>
<proteinExistence type="predicted"/>
<dbReference type="PANTHER" id="PTHR13090">
    <property type="entry name" value="ARGININE-HYDROXYLASE NDUFAF5, MITOCHONDRIAL"/>
    <property type="match status" value="1"/>
</dbReference>
<dbReference type="InterPro" id="IPR029063">
    <property type="entry name" value="SAM-dependent_MTases_sf"/>
</dbReference>
<gene>
    <name evidence="4" type="ORF">SHM7688_00979</name>
</gene>
<accession>A0A0P1FC86</accession>